<proteinExistence type="predicted"/>
<evidence type="ECO:0000313" key="1">
    <source>
        <dbReference type="EMBL" id="KAG8542035.1"/>
    </source>
</evidence>
<keyword evidence="2" id="KW-1185">Reference proteome</keyword>
<dbReference type="EMBL" id="WNYA01005881">
    <property type="protein sequence ID" value="KAG8542035.1"/>
    <property type="molecule type" value="Genomic_DNA"/>
</dbReference>
<gene>
    <name evidence="1" type="ORF">GDO81_027642</name>
</gene>
<sequence>MVRNMMATHMADWSDWGHLGYRVPHVGSGAQLSPRLTHSRPFHQLERVLSSPDIGRELGLNFCTESLFFPPIFVFRIQVPIISSRKLQNPKIFVCL</sequence>
<organism evidence="1 2">
    <name type="scientific">Engystomops pustulosus</name>
    <name type="common">Tungara frog</name>
    <name type="synonym">Physalaemus pustulosus</name>
    <dbReference type="NCBI Taxonomy" id="76066"/>
    <lineage>
        <taxon>Eukaryota</taxon>
        <taxon>Metazoa</taxon>
        <taxon>Chordata</taxon>
        <taxon>Craniata</taxon>
        <taxon>Vertebrata</taxon>
        <taxon>Euteleostomi</taxon>
        <taxon>Amphibia</taxon>
        <taxon>Batrachia</taxon>
        <taxon>Anura</taxon>
        <taxon>Neobatrachia</taxon>
        <taxon>Hyloidea</taxon>
        <taxon>Leptodactylidae</taxon>
        <taxon>Leiuperinae</taxon>
        <taxon>Engystomops</taxon>
    </lineage>
</organism>
<name>A0AAV6Z1J0_ENGPU</name>
<evidence type="ECO:0000313" key="2">
    <source>
        <dbReference type="Proteomes" id="UP000824782"/>
    </source>
</evidence>
<dbReference type="AlphaFoldDB" id="A0AAV6Z1J0"/>
<dbReference type="Proteomes" id="UP000824782">
    <property type="component" value="Unassembled WGS sequence"/>
</dbReference>
<comment type="caution">
    <text evidence="1">The sequence shown here is derived from an EMBL/GenBank/DDBJ whole genome shotgun (WGS) entry which is preliminary data.</text>
</comment>
<protein>
    <submittedName>
        <fullName evidence="1">Uncharacterized protein</fullName>
    </submittedName>
</protein>
<accession>A0AAV6Z1J0</accession>
<reference evidence="1" key="1">
    <citation type="thesis" date="2020" institute="ProQuest LLC" country="789 East Eisenhower Parkway, Ann Arbor, MI, USA">
        <title>Comparative Genomics and Chromosome Evolution.</title>
        <authorList>
            <person name="Mudd A.B."/>
        </authorList>
    </citation>
    <scope>NUCLEOTIDE SEQUENCE</scope>
    <source>
        <strain evidence="1">237g6f4</strain>
        <tissue evidence="1">Blood</tissue>
    </source>
</reference>